<evidence type="ECO:0000313" key="2">
    <source>
        <dbReference type="EMBL" id="MDQ0478687.1"/>
    </source>
</evidence>
<feature type="transmembrane region" description="Helical" evidence="1">
    <location>
        <begin position="20"/>
        <end position="39"/>
    </location>
</feature>
<proteinExistence type="predicted"/>
<organism evidence="2 3">
    <name type="scientific">Hathewaya limosa</name>
    <name type="common">Clostridium limosum</name>
    <dbReference type="NCBI Taxonomy" id="1536"/>
    <lineage>
        <taxon>Bacteria</taxon>
        <taxon>Bacillati</taxon>
        <taxon>Bacillota</taxon>
        <taxon>Clostridia</taxon>
        <taxon>Eubacteriales</taxon>
        <taxon>Clostridiaceae</taxon>
        <taxon>Hathewaya</taxon>
    </lineage>
</organism>
<evidence type="ECO:0000313" key="3">
    <source>
        <dbReference type="Proteomes" id="UP001224418"/>
    </source>
</evidence>
<accession>A0ABU0JNM4</accession>
<evidence type="ECO:0000256" key="1">
    <source>
        <dbReference type="SAM" id="Phobius"/>
    </source>
</evidence>
<dbReference type="Proteomes" id="UP001224418">
    <property type="component" value="Unassembled WGS sequence"/>
</dbReference>
<feature type="transmembrane region" description="Helical" evidence="1">
    <location>
        <begin position="170"/>
        <end position="194"/>
    </location>
</feature>
<sequence>MYKRFLKIEFKRTFFSHRMLMALVMFMSIFIYISTRYKLNVPINPSYSKNQILEQSNCFINFLNTMGNPLESFMCLVFPLIILLVVGDSLFLDYKTSFLKFSITRINYKKYIFYKTTAIASIAFVFSLVFQILAFIYSVISTPFYLPTKMSIIEEIAPKCNGELFVRSPFAYIGLTMIILSLIATVISVVGVLTSSISKNSFSVIGAPWLIYILGSEIIYIIGPDLLDAMQYINPMNMMGPVLFMESTKLIYVVIYWMVLLVGISAISYRLALRKFNLGL</sequence>
<gene>
    <name evidence="2" type="ORF">QOZ93_000396</name>
</gene>
<dbReference type="RefSeq" id="WP_111944260.1">
    <property type="nucleotide sequence ID" value="NZ_BAAACJ010000008.1"/>
</dbReference>
<keyword evidence="1" id="KW-0472">Membrane</keyword>
<reference evidence="2 3" key="1">
    <citation type="submission" date="2023-07" db="EMBL/GenBank/DDBJ databases">
        <title>Genomic Encyclopedia of Type Strains, Phase IV (KMG-IV): sequencing the most valuable type-strain genomes for metagenomic binning, comparative biology and taxonomic classification.</title>
        <authorList>
            <person name="Goeker M."/>
        </authorList>
    </citation>
    <scope>NUCLEOTIDE SEQUENCE [LARGE SCALE GENOMIC DNA]</scope>
    <source>
        <strain evidence="2 3">DSM 1400</strain>
    </source>
</reference>
<keyword evidence="1" id="KW-0812">Transmembrane</keyword>
<protein>
    <recommendedName>
        <fullName evidence="4">ABC-2 family transporter protein</fullName>
    </recommendedName>
</protein>
<name>A0ABU0JNM4_HATLI</name>
<evidence type="ECO:0008006" key="4">
    <source>
        <dbReference type="Google" id="ProtNLM"/>
    </source>
</evidence>
<keyword evidence="3" id="KW-1185">Reference proteome</keyword>
<feature type="transmembrane region" description="Helical" evidence="1">
    <location>
        <begin position="70"/>
        <end position="91"/>
    </location>
</feature>
<keyword evidence="1" id="KW-1133">Transmembrane helix</keyword>
<feature type="transmembrane region" description="Helical" evidence="1">
    <location>
        <begin position="112"/>
        <end position="140"/>
    </location>
</feature>
<comment type="caution">
    <text evidence="2">The sequence shown here is derived from an EMBL/GenBank/DDBJ whole genome shotgun (WGS) entry which is preliminary data.</text>
</comment>
<dbReference type="EMBL" id="JAUSWN010000002">
    <property type="protein sequence ID" value="MDQ0478687.1"/>
    <property type="molecule type" value="Genomic_DNA"/>
</dbReference>
<feature type="transmembrane region" description="Helical" evidence="1">
    <location>
        <begin position="201"/>
        <end position="222"/>
    </location>
</feature>
<feature type="transmembrane region" description="Helical" evidence="1">
    <location>
        <begin position="250"/>
        <end position="272"/>
    </location>
</feature>